<dbReference type="PANTHER" id="PTHR31934">
    <property type="entry name" value="ALPHA/BETA-HYDROLASES SUPERFAMILY PROTEIN"/>
    <property type="match status" value="1"/>
</dbReference>
<feature type="signal peptide" evidence="1">
    <location>
        <begin position="1"/>
        <end position="23"/>
    </location>
</feature>
<evidence type="ECO:0000313" key="3">
    <source>
        <dbReference type="Proteomes" id="UP000823749"/>
    </source>
</evidence>
<comment type="caution">
    <text evidence="2">The sequence shown here is derived from an EMBL/GenBank/DDBJ whole genome shotgun (WGS) entry which is preliminary data.</text>
</comment>
<sequence>MHLHLRLCLSCFTTDAWIELVSSLEEFLQVERRFGDVVLFGASDAELEGSGGRTREGGMLFQFGSQLLLIRLVTCRDAEVPRSVVVTPDWKLDHTWMVYSSWKKE</sequence>
<evidence type="ECO:0000313" key="2">
    <source>
        <dbReference type="EMBL" id="KAG5537055.1"/>
    </source>
</evidence>
<name>A0AAV6J9V0_9ERIC</name>
<dbReference type="AlphaFoldDB" id="A0AAV6J9V0"/>
<proteinExistence type="predicted"/>
<protein>
    <submittedName>
        <fullName evidence="2">Uncharacterized protein</fullName>
    </submittedName>
</protein>
<accession>A0AAV6J9V0</accession>
<gene>
    <name evidence="2" type="ORF">RHGRI_024487</name>
</gene>
<dbReference type="Proteomes" id="UP000823749">
    <property type="component" value="Chromosome 8"/>
</dbReference>
<feature type="chain" id="PRO_5043641551" evidence="1">
    <location>
        <begin position="24"/>
        <end position="105"/>
    </location>
</feature>
<keyword evidence="1" id="KW-0732">Signal</keyword>
<organism evidence="2 3">
    <name type="scientific">Rhododendron griersonianum</name>
    <dbReference type="NCBI Taxonomy" id="479676"/>
    <lineage>
        <taxon>Eukaryota</taxon>
        <taxon>Viridiplantae</taxon>
        <taxon>Streptophyta</taxon>
        <taxon>Embryophyta</taxon>
        <taxon>Tracheophyta</taxon>
        <taxon>Spermatophyta</taxon>
        <taxon>Magnoliopsida</taxon>
        <taxon>eudicotyledons</taxon>
        <taxon>Gunneridae</taxon>
        <taxon>Pentapetalae</taxon>
        <taxon>asterids</taxon>
        <taxon>Ericales</taxon>
        <taxon>Ericaceae</taxon>
        <taxon>Ericoideae</taxon>
        <taxon>Rhodoreae</taxon>
        <taxon>Rhododendron</taxon>
    </lineage>
</organism>
<dbReference type="EMBL" id="JACTNZ010000008">
    <property type="protein sequence ID" value="KAG5537055.1"/>
    <property type="molecule type" value="Genomic_DNA"/>
</dbReference>
<evidence type="ECO:0000256" key="1">
    <source>
        <dbReference type="SAM" id="SignalP"/>
    </source>
</evidence>
<dbReference type="PANTHER" id="PTHR31934:SF5">
    <property type="entry name" value="OS05G0557900 PROTEIN"/>
    <property type="match status" value="1"/>
</dbReference>
<keyword evidence="3" id="KW-1185">Reference proteome</keyword>
<reference evidence="2" key="1">
    <citation type="submission" date="2020-08" db="EMBL/GenBank/DDBJ databases">
        <title>Plant Genome Project.</title>
        <authorList>
            <person name="Zhang R.-G."/>
        </authorList>
    </citation>
    <scope>NUCLEOTIDE SEQUENCE</scope>
    <source>
        <strain evidence="2">WSP0</strain>
        <tissue evidence="2">Leaf</tissue>
    </source>
</reference>